<keyword evidence="2" id="KW-1185">Reference proteome</keyword>
<reference evidence="1 2" key="1">
    <citation type="submission" date="2019-11" db="EMBL/GenBank/DDBJ databases">
        <title>Paenibacillus monticola sp. nov., a novel PGPR strain isolated from mountain sample in China.</title>
        <authorList>
            <person name="Zhao Q."/>
            <person name="Li H.-P."/>
            <person name="Zhang J.-L."/>
        </authorList>
    </citation>
    <scope>NUCLEOTIDE SEQUENCE [LARGE SCALE GENOMIC DNA]</scope>
    <source>
        <strain evidence="1 2">LC-T2</strain>
    </source>
</reference>
<evidence type="ECO:0000313" key="2">
    <source>
        <dbReference type="Proteomes" id="UP000463051"/>
    </source>
</evidence>
<dbReference type="Proteomes" id="UP000463051">
    <property type="component" value="Unassembled WGS sequence"/>
</dbReference>
<comment type="caution">
    <text evidence="1">The sequence shown here is derived from an EMBL/GenBank/DDBJ whole genome shotgun (WGS) entry which is preliminary data.</text>
</comment>
<dbReference type="RefSeq" id="WP_154122783.1">
    <property type="nucleotide sequence ID" value="NZ_WJXB01000023.1"/>
</dbReference>
<protein>
    <submittedName>
        <fullName evidence="1">Uncharacterized protein</fullName>
    </submittedName>
</protein>
<name>A0A7X2HC68_9BACL</name>
<sequence length="184" mass="21191">MYNEEVQIEMKNKHKELLRIHDDWVGVLDGYLLEQPFPQNLLSHVSATFITRFHKSMLALQLLTISGFCDEAYGVLQMMAEYTITLKFIKNYPEERLVQFMDETQKLYGFTPLNMDLGELFLPVGPAPFNADELLIESCHLTATLLCCALEMNTQDNEFNQILKNKIDLLLADVNEFTKGECIC</sequence>
<organism evidence="1 2">
    <name type="scientific">Paenibacillus monticola</name>
    <dbReference type="NCBI Taxonomy" id="2666075"/>
    <lineage>
        <taxon>Bacteria</taxon>
        <taxon>Bacillati</taxon>
        <taxon>Bacillota</taxon>
        <taxon>Bacilli</taxon>
        <taxon>Bacillales</taxon>
        <taxon>Paenibacillaceae</taxon>
        <taxon>Paenibacillus</taxon>
    </lineage>
</organism>
<dbReference type="AlphaFoldDB" id="A0A7X2HC68"/>
<accession>A0A7X2HC68</accession>
<evidence type="ECO:0000313" key="1">
    <source>
        <dbReference type="EMBL" id="MRN57301.1"/>
    </source>
</evidence>
<gene>
    <name evidence="1" type="ORF">GJB61_30680</name>
</gene>
<proteinExistence type="predicted"/>
<dbReference type="EMBL" id="WJXB01000023">
    <property type="protein sequence ID" value="MRN57301.1"/>
    <property type="molecule type" value="Genomic_DNA"/>
</dbReference>